<organism evidence="3 4">
    <name type="scientific">Cystoisospora suis</name>
    <dbReference type="NCBI Taxonomy" id="483139"/>
    <lineage>
        <taxon>Eukaryota</taxon>
        <taxon>Sar</taxon>
        <taxon>Alveolata</taxon>
        <taxon>Apicomplexa</taxon>
        <taxon>Conoidasida</taxon>
        <taxon>Coccidia</taxon>
        <taxon>Eucoccidiorida</taxon>
        <taxon>Eimeriorina</taxon>
        <taxon>Sarcocystidae</taxon>
        <taxon>Cystoisospora</taxon>
    </lineage>
</organism>
<feature type="region of interest" description="Disordered" evidence="1">
    <location>
        <begin position="1"/>
        <end position="92"/>
    </location>
</feature>
<evidence type="ECO:0000256" key="1">
    <source>
        <dbReference type="SAM" id="MobiDB-lite"/>
    </source>
</evidence>
<dbReference type="EMBL" id="MIGC01000695">
    <property type="protein sequence ID" value="PHJ24405.1"/>
    <property type="molecule type" value="Genomic_DNA"/>
</dbReference>
<feature type="compositionally biased region" description="Low complexity" evidence="1">
    <location>
        <begin position="83"/>
        <end position="92"/>
    </location>
</feature>
<evidence type="ECO:0000313" key="3">
    <source>
        <dbReference type="EMBL" id="PHJ24405.1"/>
    </source>
</evidence>
<evidence type="ECO:0000256" key="2">
    <source>
        <dbReference type="SAM" id="Phobius"/>
    </source>
</evidence>
<keyword evidence="2" id="KW-1133">Transmembrane helix</keyword>
<dbReference type="Proteomes" id="UP000221165">
    <property type="component" value="Unassembled WGS sequence"/>
</dbReference>
<feature type="compositionally biased region" description="Low complexity" evidence="1">
    <location>
        <begin position="1"/>
        <end position="32"/>
    </location>
</feature>
<dbReference type="GeneID" id="94425153"/>
<proteinExistence type="predicted"/>
<feature type="region of interest" description="Disordered" evidence="1">
    <location>
        <begin position="352"/>
        <end position="388"/>
    </location>
</feature>
<dbReference type="AlphaFoldDB" id="A0A2C6LBA5"/>
<sequence>MAFRSSLSSSLSAAEPSGHSSLSRTYVSSRSSEMTGPQGSVDRSLEEGSPHLTLGSRRQNGVGAGTKGSLSTLVEERRNTSKPAADIADAPPVAFLERDASTVRGRTIYLPPLPVSTPPLEPRRNASFSDNSQVNAVVLSEQQRTDGDSAVEALLQEDTLSSQGSFGGGAGPPGEHTPSGENTVHTNGQSAAQSAGKGVMFSSFTTKKETSEDHGTRLADGLSQGLSAAETEAHVPSGGSDKVHAEEKQSAPLAKSADALRTTELPRSGGPRQTGENASFLEQSSSDTPAGLTSESDQKSNPGRRHNLVFWAVLADFFSMAVLLACIPVILSLARGKGWRFWRLAEEYDRSVQSRGPSSDEENGPVDFDQDTERSSGRSCAEYGNTPDTYYTVF</sequence>
<accession>A0A2C6LBA5</accession>
<keyword evidence="4" id="KW-1185">Reference proteome</keyword>
<dbReference type="RefSeq" id="XP_067926078.1">
    <property type="nucleotide sequence ID" value="XM_068061942.1"/>
</dbReference>
<gene>
    <name evidence="3" type="ORF">CSUI_001737</name>
</gene>
<feature type="transmembrane region" description="Helical" evidence="2">
    <location>
        <begin position="308"/>
        <end position="334"/>
    </location>
</feature>
<keyword evidence="2" id="KW-0472">Membrane</keyword>
<feature type="compositionally biased region" description="Acidic residues" evidence="1">
    <location>
        <begin position="359"/>
        <end position="370"/>
    </location>
</feature>
<protein>
    <submittedName>
        <fullName evidence="3">Transmembrane protein</fullName>
    </submittedName>
</protein>
<evidence type="ECO:0000313" key="4">
    <source>
        <dbReference type="Proteomes" id="UP000221165"/>
    </source>
</evidence>
<name>A0A2C6LBA5_9APIC</name>
<feature type="region of interest" description="Disordered" evidence="1">
    <location>
        <begin position="226"/>
        <end position="302"/>
    </location>
</feature>
<feature type="compositionally biased region" description="Polar residues" evidence="1">
    <location>
        <begin position="179"/>
        <end position="193"/>
    </location>
</feature>
<feature type="compositionally biased region" description="Polar residues" evidence="1">
    <location>
        <begin position="274"/>
        <end position="301"/>
    </location>
</feature>
<reference evidence="3 4" key="1">
    <citation type="journal article" date="2017" name="Int. J. Parasitol.">
        <title>The genome of the protozoan parasite Cystoisospora suis and a reverse vaccinology approach to identify vaccine candidates.</title>
        <authorList>
            <person name="Palmieri N."/>
            <person name="Shrestha A."/>
            <person name="Ruttkowski B."/>
            <person name="Beck T."/>
            <person name="Vogl C."/>
            <person name="Tomley F."/>
            <person name="Blake D.P."/>
            <person name="Joachim A."/>
        </authorList>
    </citation>
    <scope>NUCLEOTIDE SEQUENCE [LARGE SCALE GENOMIC DNA]</scope>
    <source>
        <strain evidence="3 4">Wien I</strain>
    </source>
</reference>
<keyword evidence="2 3" id="KW-0812">Transmembrane</keyword>
<dbReference type="VEuPathDB" id="ToxoDB:CSUI_001737"/>
<dbReference type="OrthoDB" id="10311104at2759"/>
<comment type="caution">
    <text evidence="3">The sequence shown here is derived from an EMBL/GenBank/DDBJ whole genome shotgun (WGS) entry which is preliminary data.</text>
</comment>
<feature type="region of interest" description="Disordered" evidence="1">
    <location>
        <begin position="159"/>
        <end position="197"/>
    </location>
</feature>